<proteinExistence type="inferred from homology"/>
<comment type="similarity">
    <text evidence="1">Belongs to the UPF0423 family.</text>
</comment>
<evidence type="ECO:0000313" key="3">
    <source>
        <dbReference type="EMBL" id="MFC0678459.1"/>
    </source>
</evidence>
<dbReference type="EMBL" id="JBHLTG010000002">
    <property type="protein sequence ID" value="MFC0678459.1"/>
    <property type="molecule type" value="Genomic_DNA"/>
</dbReference>
<organism evidence="3 4">
    <name type="scientific">Lysobacter korlensis</name>
    <dbReference type="NCBI Taxonomy" id="553636"/>
    <lineage>
        <taxon>Bacteria</taxon>
        <taxon>Pseudomonadati</taxon>
        <taxon>Pseudomonadota</taxon>
        <taxon>Gammaproteobacteria</taxon>
        <taxon>Lysobacterales</taxon>
        <taxon>Lysobacteraceae</taxon>
        <taxon>Lysobacter</taxon>
    </lineage>
</organism>
<gene>
    <name evidence="3" type="ORF">ACFFGH_11480</name>
</gene>
<evidence type="ECO:0000256" key="1">
    <source>
        <dbReference type="ARBA" id="ARBA00010013"/>
    </source>
</evidence>
<protein>
    <submittedName>
        <fullName evidence="3">Iron transporter</fullName>
    </submittedName>
</protein>
<keyword evidence="2" id="KW-0732">Signal</keyword>
<sequence>MADKKPPMDPNTDEADATQLKLAKAQGDAYGAALEHMIESVAHGGAEKPAGHYRIGYAVEEAEGMYMWHDGELHWEEPDDENVHIEVSVRDASDGRFVPAVKVFVTVIDPDGKEVGTHEQPLLWHPMIYHYGRNWTVPADGKYTLRVRVEPPTIMRHDEVNGKRFLKEEEVEFKNVQIERGQG</sequence>
<dbReference type="InterPro" id="IPR018470">
    <property type="entry name" value="Metal-bd_Tp34-typ"/>
</dbReference>
<keyword evidence="4" id="KW-1185">Reference proteome</keyword>
<name>A0ABV6RPF5_9GAMM</name>
<dbReference type="RefSeq" id="WP_386668333.1">
    <property type="nucleotide sequence ID" value="NZ_JBHLTG010000002.1"/>
</dbReference>
<reference evidence="3 4" key="1">
    <citation type="submission" date="2024-09" db="EMBL/GenBank/DDBJ databases">
        <authorList>
            <person name="Sun Q."/>
            <person name="Mori K."/>
        </authorList>
    </citation>
    <scope>NUCLEOTIDE SEQUENCE [LARGE SCALE GENOMIC DNA]</scope>
    <source>
        <strain evidence="3 4">KCTC 23076</strain>
    </source>
</reference>
<dbReference type="Proteomes" id="UP001589896">
    <property type="component" value="Unassembled WGS sequence"/>
</dbReference>
<dbReference type="Gene3D" id="2.60.40.2480">
    <property type="entry name" value="Periplasmic metal-binding protein Tp34-type"/>
    <property type="match status" value="1"/>
</dbReference>
<accession>A0ABV6RPF5</accession>
<dbReference type="Pfam" id="PF10634">
    <property type="entry name" value="Iron_transport"/>
    <property type="match status" value="1"/>
</dbReference>
<comment type="caution">
    <text evidence="3">The sequence shown here is derived from an EMBL/GenBank/DDBJ whole genome shotgun (WGS) entry which is preliminary data.</text>
</comment>
<evidence type="ECO:0000256" key="2">
    <source>
        <dbReference type="ARBA" id="ARBA00022729"/>
    </source>
</evidence>
<dbReference type="InterPro" id="IPR038482">
    <property type="entry name" value="Tp34-type_sf"/>
</dbReference>
<evidence type="ECO:0000313" key="4">
    <source>
        <dbReference type="Proteomes" id="UP001589896"/>
    </source>
</evidence>